<dbReference type="FunFam" id="3.30.420.140:FF:000006">
    <property type="entry name" value="Transcription elongation factor spt6"/>
    <property type="match status" value="1"/>
</dbReference>
<dbReference type="FunFam" id="1.10.150.850:FF:000001">
    <property type="entry name" value="Transcription elongation factor spt6"/>
    <property type="match status" value="1"/>
</dbReference>
<dbReference type="InterPro" id="IPR035018">
    <property type="entry name" value="Spt6_SH2_C"/>
</dbReference>
<evidence type="ECO:0000313" key="10">
    <source>
        <dbReference type="Proteomes" id="UP000824469"/>
    </source>
</evidence>
<dbReference type="InterPro" id="IPR003029">
    <property type="entry name" value="S1_domain"/>
</dbReference>
<dbReference type="InterPro" id="IPR023323">
    <property type="entry name" value="Tex-like_dom_sf"/>
</dbReference>
<dbReference type="PROSITE" id="PS50126">
    <property type="entry name" value="S1"/>
    <property type="match status" value="1"/>
</dbReference>
<dbReference type="EMBL" id="JAHRHJ020000009">
    <property type="protein sequence ID" value="KAH9301847.1"/>
    <property type="molecule type" value="Genomic_DNA"/>
</dbReference>
<comment type="similarity">
    <text evidence="3">Belongs to the SPT6 family.</text>
</comment>
<feature type="compositionally biased region" description="Acidic residues" evidence="7">
    <location>
        <begin position="89"/>
        <end position="100"/>
    </location>
</feature>
<dbReference type="InterPro" id="IPR036860">
    <property type="entry name" value="SH2_dom_sf"/>
</dbReference>
<dbReference type="Gene3D" id="1.10.10.2740">
    <property type="entry name" value="Spt6, Death-like domain"/>
    <property type="match status" value="1"/>
</dbReference>
<dbReference type="Pfam" id="PF14633">
    <property type="entry name" value="SH2_2"/>
    <property type="match status" value="1"/>
</dbReference>
<dbReference type="Gene3D" id="1.10.10.650">
    <property type="entry name" value="RuvA domain 2-like"/>
    <property type="match status" value="1"/>
</dbReference>
<dbReference type="InterPro" id="IPR010994">
    <property type="entry name" value="RuvA_2-like"/>
</dbReference>
<comment type="caution">
    <text evidence="9">The sequence shown here is derived from an EMBL/GenBank/DDBJ whole genome shotgun (WGS) entry which is preliminary data.</text>
</comment>
<feature type="compositionally biased region" description="Gly residues" evidence="7">
    <location>
        <begin position="1572"/>
        <end position="1586"/>
    </location>
</feature>
<dbReference type="PANTHER" id="PTHR10145">
    <property type="entry name" value="TRANSCRIPTION ELONGATION FACTOR SPT6"/>
    <property type="match status" value="1"/>
</dbReference>
<dbReference type="SMART" id="SM00316">
    <property type="entry name" value="S1"/>
    <property type="match status" value="1"/>
</dbReference>
<dbReference type="SUPFAM" id="SSF47781">
    <property type="entry name" value="RuvA domain 2-like"/>
    <property type="match status" value="2"/>
</dbReference>
<keyword evidence="4" id="KW-0158">Chromosome</keyword>
<evidence type="ECO:0000256" key="4">
    <source>
        <dbReference type="ARBA" id="ARBA00022454"/>
    </source>
</evidence>
<dbReference type="Pfam" id="PF14632">
    <property type="entry name" value="SPT6_acidic"/>
    <property type="match status" value="1"/>
</dbReference>
<dbReference type="Proteomes" id="UP000824469">
    <property type="component" value="Unassembled WGS sequence"/>
</dbReference>
<dbReference type="InterPro" id="IPR055179">
    <property type="entry name" value="Tex-like_central_region"/>
</dbReference>
<dbReference type="GO" id="GO:0140673">
    <property type="term" value="P:transcription elongation-coupled chromatin remodeling"/>
    <property type="evidence" value="ECO:0007669"/>
    <property type="project" value="InterPro"/>
</dbReference>
<dbReference type="GO" id="GO:0034728">
    <property type="term" value="P:nucleosome organization"/>
    <property type="evidence" value="ECO:0007669"/>
    <property type="project" value="TreeGrafter"/>
</dbReference>
<dbReference type="InterPro" id="IPR028231">
    <property type="entry name" value="Spt6_YqgF"/>
</dbReference>
<evidence type="ECO:0000256" key="6">
    <source>
        <dbReference type="ARBA" id="ARBA00023242"/>
    </source>
</evidence>
<dbReference type="InterPro" id="IPR023319">
    <property type="entry name" value="Tex-like_HTH_dom_sf"/>
</dbReference>
<keyword evidence="10" id="KW-1185">Reference proteome</keyword>
<dbReference type="SMART" id="SM00732">
    <property type="entry name" value="YqgFc"/>
    <property type="match status" value="1"/>
</dbReference>
<dbReference type="InterPro" id="IPR006641">
    <property type="entry name" value="YqgF/RNaseH-like_dom"/>
</dbReference>
<comment type="subcellular location">
    <subcellularLocation>
        <location evidence="2">Chromosome</location>
    </subcellularLocation>
    <subcellularLocation>
        <location evidence="1">Nucleus</location>
    </subcellularLocation>
</comment>
<dbReference type="CDD" id="cd09928">
    <property type="entry name" value="SH2_Cterm_SPT6_like"/>
    <property type="match status" value="1"/>
</dbReference>
<dbReference type="SUPFAM" id="SSF158832">
    <property type="entry name" value="Tex N-terminal region-like"/>
    <property type="match status" value="1"/>
</dbReference>
<feature type="compositionally biased region" description="Acidic residues" evidence="7">
    <location>
        <begin position="163"/>
        <end position="188"/>
    </location>
</feature>
<feature type="compositionally biased region" description="Basic residues" evidence="7">
    <location>
        <begin position="110"/>
        <end position="126"/>
    </location>
</feature>
<evidence type="ECO:0000313" key="9">
    <source>
        <dbReference type="EMBL" id="KAH9301847.1"/>
    </source>
</evidence>
<dbReference type="InterPro" id="IPR012340">
    <property type="entry name" value="NA-bd_OB-fold"/>
</dbReference>
<dbReference type="Gene3D" id="3.30.420.140">
    <property type="entry name" value="YqgF/RNase H-like domain"/>
    <property type="match status" value="1"/>
</dbReference>
<dbReference type="FunFam" id="3.30.505.10:FF:000047">
    <property type="entry name" value="Transcription elongation factor spt6"/>
    <property type="match status" value="1"/>
</dbReference>
<dbReference type="InterPro" id="IPR037027">
    <property type="entry name" value="YqgF/RNaseH-like_dom_sf"/>
</dbReference>
<dbReference type="InterPro" id="IPR012337">
    <property type="entry name" value="RNaseH-like_sf"/>
</dbReference>
<dbReference type="Pfam" id="PF22706">
    <property type="entry name" value="Tex_central_region"/>
    <property type="match status" value="1"/>
</dbReference>
<feature type="domain" description="S1 motif" evidence="8">
    <location>
        <begin position="1136"/>
        <end position="1205"/>
    </location>
</feature>
<evidence type="ECO:0000256" key="3">
    <source>
        <dbReference type="ARBA" id="ARBA00009253"/>
    </source>
</evidence>
<feature type="non-terminal residue" evidence="9">
    <location>
        <position position="1"/>
    </location>
</feature>
<dbReference type="Pfam" id="PF14639">
    <property type="entry name" value="YqgF"/>
    <property type="match status" value="1"/>
</dbReference>
<dbReference type="GO" id="GO:0003677">
    <property type="term" value="F:DNA binding"/>
    <property type="evidence" value="ECO:0007669"/>
    <property type="project" value="InterPro"/>
</dbReference>
<dbReference type="InterPro" id="IPR035420">
    <property type="entry name" value="Spt6_SH2"/>
</dbReference>
<gene>
    <name evidence="9" type="ORF">KI387_013430</name>
</gene>
<dbReference type="GO" id="GO:0042393">
    <property type="term" value="F:histone binding"/>
    <property type="evidence" value="ECO:0007669"/>
    <property type="project" value="TreeGrafter"/>
</dbReference>
<dbReference type="InterPro" id="IPR017072">
    <property type="entry name" value="TF_Spt6"/>
</dbReference>
<dbReference type="InterPro" id="IPR042066">
    <property type="entry name" value="Spt6_death-like"/>
</dbReference>
<dbReference type="InterPro" id="IPR049540">
    <property type="entry name" value="Spt6-like_S1"/>
</dbReference>
<dbReference type="InterPro" id="IPR035019">
    <property type="entry name" value="Spt6_SH2_N"/>
</dbReference>
<feature type="region of interest" description="Disordered" evidence="7">
    <location>
        <begin position="1"/>
        <end position="188"/>
    </location>
</feature>
<name>A0AA38CLE4_TAXCH</name>
<sequence length="1586" mass="179283">YHISFSMGARNIVSDDEEEYEEEDGRDARDTEAADEDDEEEAEEEGQDEYEKDGFIVDDVEEEEEEDRESSDEEMKARKKKRKKREAEENYELDEDDYELLQEANVTGFHRPKSGSKKFKRLKKAGKNNDIEGKTGFSDEDELEEGGWTGATAEEKLKRSLFGDDEGVPPEDVAEEEDQLEEEDMGEEDEMADFIVDEEEVDENGLPVRRRRKSKKRISRQAPGISSIALQEAQDIFGDVDELLSRRKQGLKAKGLDGLGVLDDDQGVRRLEDEFEPSILAEKYMTAKDDEIREIDVPERFQLSEEITGPVSHNENTVLEAKWIYEQVFGSLAVPMRAEFQHIAKLDKEEVVKDIANVLKMFHDQKLEVPFIAMYRKEMCLNLLRDQENASTESADKEKKSKLKMYKALWEIQLRDRKWLLLQRRKNALKASYEKRAGEEARRDPNKLKLLETIFQFLDDAESERTIDDIDTKFNLHFPPDEVEVEEGQFKRPKRKSMYSICRKSGLGTVSRNFGLTSEQLGKNLLAMYKMHEVEDASNTPEDVAVDCFAGEFGDPQSVLKGARHMAAVEISCEPAVKEHVRSIYMERAVVTTRPTTDGNNAIDSFHQYAGVKWLLNKPISSFDDAQWLLIQKAEEEKLLQVTIGLPKDDDTLMNEFEGQYLSDAVSRSAQLWNEQRKLILKDALCNYILPCMEKEARVVLSARAKSWLVRDYGMQLWKKVSVAPFQRQKSDNEDLSEEDAETRIMVCCQGSSKDPTTFVMLDPAGEVLDVLFTSHLSIRSKSSGLQKRKEIDQQRLLKFMMDHQPHIVVLGASNLRCKYLKDDIFEVIFKIVEEHPRDLAEGLDTINVVYADEFLPTLYENSRISQDQLPTQRGIVRRAVALGRYLQNPLAMVATLCGPGREILSLKLHSLEHFLSPDDRYEAIEQAMVTITNQVGVDINLAASHEWMFSPLQFVAGLGPRKAASIQRAILRAGRVYSRRELLTSLEAMKRFVFINAAGFLRVRGTGQAASGNHVMDPLDDTRIHPESYELAKKMAEDVYCEDRGQDIDDMDEEAQEMAVEHVKKFPHLLKALDIDEYARSMEQRTNNKKRETLADIKVELLHGFKDCRYPYKEPTQDEEFYLLTGENEETLAKGKIVQATARRVLNNRVICDLESGLTGIILKEDLSDDGDIDPVEMIAEGSILTCRVTDMQKAKYLVELTCKASELRSDHWQGEQIKDPYYAKDECILQSEQENARKLKELAKKSFKPRMIVHPRFLNISEDEAIKFLSDKDAGESIIRPSLKGLSHLMLTLKICDGVYAHKDIVEGGKDHRDFASFLRLGKTLTIGEETFEDLDEVIDRYVDPLMSNLKAILGYRKFRRGTKAEVDDALRKEKYENPSRIPYYISVSHEHPGAFLLSYIKSSNPHHEYFGLYPKGFKFRKRMFDNLDKLVSYFQKHINDLVQDSLPPIRSVAAMVPMKSPGPGGSAGGGGSVGSGWGGSATNSGGGGDGGWGGSAMDGGRGGDGGWRGSATNSGGDGGWQGHMGTDWERSSTPGSRTGGNDYHLHNATGGLPSGLPRPPNGRERGRGGKGGGNRGAGWNDGR</sequence>
<protein>
    <recommendedName>
        <fullName evidence="8">S1 motif domain-containing protein</fullName>
    </recommendedName>
</protein>
<dbReference type="InterPro" id="IPR032706">
    <property type="entry name" value="Spt6_HHH"/>
</dbReference>
<dbReference type="GO" id="GO:0031491">
    <property type="term" value="F:nucleosome binding"/>
    <property type="evidence" value="ECO:0007669"/>
    <property type="project" value="TreeGrafter"/>
</dbReference>
<dbReference type="InterPro" id="IPR041692">
    <property type="entry name" value="HHH_9"/>
</dbReference>
<dbReference type="Pfam" id="PF17674">
    <property type="entry name" value="HHH_9"/>
    <property type="match status" value="1"/>
</dbReference>
<feature type="compositionally biased region" description="Basic and acidic residues" evidence="7">
    <location>
        <begin position="153"/>
        <end position="162"/>
    </location>
</feature>
<dbReference type="Gene3D" id="1.10.150.850">
    <property type="entry name" value="Spt6, helix-hairpin-helix domain"/>
    <property type="match status" value="1"/>
</dbReference>
<dbReference type="OMA" id="GYFYLCF"/>
<feature type="compositionally biased region" description="Gly residues" evidence="7">
    <location>
        <begin position="1465"/>
        <end position="1511"/>
    </location>
</feature>
<reference evidence="9 10" key="1">
    <citation type="journal article" date="2021" name="Nat. Plants">
        <title>The Taxus genome provides insights into paclitaxel biosynthesis.</title>
        <authorList>
            <person name="Xiong X."/>
            <person name="Gou J."/>
            <person name="Liao Q."/>
            <person name="Li Y."/>
            <person name="Zhou Q."/>
            <person name="Bi G."/>
            <person name="Li C."/>
            <person name="Du R."/>
            <person name="Wang X."/>
            <person name="Sun T."/>
            <person name="Guo L."/>
            <person name="Liang H."/>
            <person name="Lu P."/>
            <person name="Wu Y."/>
            <person name="Zhang Z."/>
            <person name="Ro D.K."/>
            <person name="Shang Y."/>
            <person name="Huang S."/>
            <person name="Yan J."/>
        </authorList>
    </citation>
    <scope>NUCLEOTIDE SEQUENCE [LARGE SCALE GENOMIC DNA]</scope>
    <source>
        <strain evidence="9">Ta-2019</strain>
    </source>
</reference>
<proteinExistence type="inferred from homology"/>
<dbReference type="GO" id="GO:0008023">
    <property type="term" value="C:transcription elongation factor complex"/>
    <property type="evidence" value="ECO:0007669"/>
    <property type="project" value="TreeGrafter"/>
</dbReference>
<dbReference type="CDD" id="cd09918">
    <property type="entry name" value="SH2_Nterm_SPT6_like"/>
    <property type="match status" value="1"/>
</dbReference>
<dbReference type="Gene3D" id="2.40.50.140">
    <property type="entry name" value="Nucleic acid-binding proteins"/>
    <property type="match status" value="1"/>
</dbReference>
<dbReference type="Pfam" id="PF14641">
    <property type="entry name" value="HTH_44"/>
    <property type="match status" value="1"/>
</dbReference>
<dbReference type="Pfam" id="PF14635">
    <property type="entry name" value="HHH_7"/>
    <property type="match status" value="1"/>
</dbReference>
<dbReference type="FunFam" id="1.10.10.2740:FF:000002">
    <property type="entry name" value="Transcription elongation factor Spt6"/>
    <property type="match status" value="1"/>
</dbReference>
<dbReference type="PANTHER" id="PTHR10145:SF6">
    <property type="entry name" value="TRANSCRIPTION ELONGATION FACTOR SPT6"/>
    <property type="match status" value="1"/>
</dbReference>
<feature type="non-terminal residue" evidence="9">
    <location>
        <position position="1586"/>
    </location>
</feature>
<dbReference type="Gene3D" id="1.10.3500.10">
    <property type="entry name" value="Tex N-terminal region-like"/>
    <property type="match status" value="1"/>
</dbReference>
<dbReference type="PIRSF" id="PIRSF036947">
    <property type="entry name" value="Spt6"/>
    <property type="match status" value="1"/>
</dbReference>
<feature type="compositionally biased region" description="Acidic residues" evidence="7">
    <location>
        <begin position="33"/>
        <end position="72"/>
    </location>
</feature>
<evidence type="ECO:0000256" key="2">
    <source>
        <dbReference type="ARBA" id="ARBA00004286"/>
    </source>
</evidence>
<organism evidence="9 10">
    <name type="scientific">Taxus chinensis</name>
    <name type="common">Chinese yew</name>
    <name type="synonym">Taxus wallichiana var. chinensis</name>
    <dbReference type="NCBI Taxonomy" id="29808"/>
    <lineage>
        <taxon>Eukaryota</taxon>
        <taxon>Viridiplantae</taxon>
        <taxon>Streptophyta</taxon>
        <taxon>Embryophyta</taxon>
        <taxon>Tracheophyta</taxon>
        <taxon>Spermatophyta</taxon>
        <taxon>Pinopsida</taxon>
        <taxon>Pinidae</taxon>
        <taxon>Conifers II</taxon>
        <taxon>Cupressales</taxon>
        <taxon>Taxaceae</taxon>
        <taxon>Taxus</taxon>
    </lineage>
</organism>
<evidence type="ECO:0000256" key="7">
    <source>
        <dbReference type="SAM" id="MobiDB-lite"/>
    </source>
</evidence>
<dbReference type="Gene3D" id="3.30.505.10">
    <property type="entry name" value="SH2 domain"/>
    <property type="match status" value="2"/>
</dbReference>
<dbReference type="FunFam" id="3.30.505.10:FF:000050">
    <property type="entry name" value="Transcription elongation factor spt6"/>
    <property type="match status" value="1"/>
</dbReference>
<dbReference type="InterPro" id="IPR028088">
    <property type="entry name" value="Spt6_HTH_DNA-bd_dom"/>
</dbReference>
<dbReference type="SUPFAM" id="SSF50249">
    <property type="entry name" value="Nucleic acid-binding proteins"/>
    <property type="match status" value="1"/>
</dbReference>
<dbReference type="Pfam" id="PF21710">
    <property type="entry name" value="Spt6_S1"/>
    <property type="match status" value="1"/>
</dbReference>
<dbReference type="InterPro" id="IPR028083">
    <property type="entry name" value="Spt6_acidic_N_dom"/>
</dbReference>
<feature type="compositionally biased region" description="Acidic residues" evidence="7">
    <location>
        <begin position="14"/>
        <end position="25"/>
    </location>
</feature>
<evidence type="ECO:0000256" key="5">
    <source>
        <dbReference type="ARBA" id="ARBA00023163"/>
    </source>
</evidence>
<dbReference type="SUPFAM" id="SSF55550">
    <property type="entry name" value="SH2 domain"/>
    <property type="match status" value="2"/>
</dbReference>
<keyword evidence="6" id="KW-0539">Nucleus</keyword>
<accession>A0AA38CLE4</accession>
<dbReference type="SUPFAM" id="SSF53098">
    <property type="entry name" value="Ribonuclease H-like"/>
    <property type="match status" value="1"/>
</dbReference>
<evidence type="ECO:0000256" key="1">
    <source>
        <dbReference type="ARBA" id="ARBA00004123"/>
    </source>
</evidence>
<evidence type="ECO:0000259" key="8">
    <source>
        <dbReference type="PROSITE" id="PS50126"/>
    </source>
</evidence>
<keyword evidence="5" id="KW-0804">Transcription</keyword>
<feature type="region of interest" description="Disordered" evidence="7">
    <location>
        <begin position="1460"/>
        <end position="1586"/>
    </location>
</feature>
<dbReference type="GO" id="GO:0005694">
    <property type="term" value="C:chromosome"/>
    <property type="evidence" value="ECO:0007669"/>
    <property type="project" value="UniProtKB-SubCell"/>
</dbReference>